<proteinExistence type="predicted"/>
<keyword evidence="3" id="KW-1185">Reference proteome</keyword>
<protein>
    <submittedName>
        <fullName evidence="2">GCN5-related N-acetyltransferase</fullName>
    </submittedName>
</protein>
<dbReference type="PROSITE" id="PS51186">
    <property type="entry name" value="GNAT"/>
    <property type="match status" value="1"/>
</dbReference>
<evidence type="ECO:0000259" key="1">
    <source>
        <dbReference type="PROSITE" id="PS51186"/>
    </source>
</evidence>
<accession>F8N8F5</accession>
<dbReference type="InterPro" id="IPR016181">
    <property type="entry name" value="Acyl_CoA_acyltransferase"/>
</dbReference>
<dbReference type="STRING" id="688246.Premu_1082"/>
<evidence type="ECO:0000313" key="2">
    <source>
        <dbReference type="EMBL" id="EGN56522.1"/>
    </source>
</evidence>
<dbReference type="AlphaFoldDB" id="F8N8F5"/>
<dbReference type="Proteomes" id="UP000002772">
    <property type="component" value="Unassembled WGS sequence"/>
</dbReference>
<evidence type="ECO:0000313" key="3">
    <source>
        <dbReference type="Proteomes" id="UP000002772"/>
    </source>
</evidence>
<sequence>MCDEEVRIVGGTKDQAAEIASLIMEAMDYDCCLHFAGPEHSLDDFHRMMTDLVRMDDSQYSYRNTLVAMTGGEIAGILVGYDGKELRKLRVRFVEKMQEYFGRDFSGMKDETTEGEYYLDSLCVKSAFRKHGIATRLIGEAIRRYGSQPVGLLVDHTHPWAERLYRAIGFEFVNATMWGGHAMNHLQYFKG</sequence>
<keyword evidence="2" id="KW-0808">Transferase</keyword>
<reference evidence="3" key="1">
    <citation type="journal article" date="2011" name="Stand. Genomic Sci.">
        <title>Non-contiguous finished genome sequence of the opportunistic oral pathogen Prevotella multisaccharivorax type strain (PPPA20).</title>
        <authorList>
            <person name="Pati A."/>
            <person name="Gronow S."/>
            <person name="Lu M."/>
            <person name="Lapidus A."/>
            <person name="Nolan M."/>
            <person name="Lucas S."/>
            <person name="Hammon N."/>
            <person name="Deshpande S."/>
            <person name="Cheng J.F."/>
            <person name="Tapia R."/>
            <person name="Han C."/>
            <person name="Goodwin L."/>
            <person name="Pitluck S."/>
            <person name="Liolios K."/>
            <person name="Pagani I."/>
            <person name="Mavromatis K."/>
            <person name="Mikhailova N."/>
            <person name="Huntemann M."/>
            <person name="Chen A."/>
            <person name="Palaniappan K."/>
            <person name="Land M."/>
            <person name="Hauser L."/>
            <person name="Detter J.C."/>
            <person name="Brambilla E.M."/>
            <person name="Rohde M."/>
            <person name="Goker M."/>
            <person name="Woyke T."/>
            <person name="Bristow J."/>
            <person name="Eisen J.A."/>
            <person name="Markowitz V."/>
            <person name="Hugenholtz P."/>
            <person name="Kyrpides N.C."/>
            <person name="Klenk H.P."/>
            <person name="Ivanova N."/>
        </authorList>
    </citation>
    <scope>NUCLEOTIDE SEQUENCE [LARGE SCALE GENOMIC DNA]</scope>
    <source>
        <strain evidence="3">DSM 17128</strain>
    </source>
</reference>
<dbReference type="SUPFAM" id="SSF55729">
    <property type="entry name" value="Acyl-CoA N-acyltransferases (Nat)"/>
    <property type="match status" value="1"/>
</dbReference>
<gene>
    <name evidence="2" type="ORF">Premu_1082</name>
</gene>
<organism evidence="2 3">
    <name type="scientific">Hallella multisaccharivorax DSM 17128</name>
    <dbReference type="NCBI Taxonomy" id="688246"/>
    <lineage>
        <taxon>Bacteria</taxon>
        <taxon>Pseudomonadati</taxon>
        <taxon>Bacteroidota</taxon>
        <taxon>Bacteroidia</taxon>
        <taxon>Bacteroidales</taxon>
        <taxon>Prevotellaceae</taxon>
        <taxon>Hallella</taxon>
    </lineage>
</organism>
<dbReference type="InterPro" id="IPR000182">
    <property type="entry name" value="GNAT_dom"/>
</dbReference>
<name>F8N8F5_9BACT</name>
<dbReference type="EMBL" id="GL945017">
    <property type="protein sequence ID" value="EGN56522.1"/>
    <property type="molecule type" value="Genomic_DNA"/>
</dbReference>
<dbReference type="OrthoDB" id="5319888at2"/>
<dbReference type="Gene3D" id="3.40.630.30">
    <property type="match status" value="1"/>
</dbReference>
<dbReference type="GO" id="GO:0016747">
    <property type="term" value="F:acyltransferase activity, transferring groups other than amino-acyl groups"/>
    <property type="evidence" value="ECO:0007669"/>
    <property type="project" value="InterPro"/>
</dbReference>
<dbReference type="eggNOG" id="COG0456">
    <property type="taxonomic scope" value="Bacteria"/>
</dbReference>
<dbReference type="CDD" id="cd04301">
    <property type="entry name" value="NAT_SF"/>
    <property type="match status" value="1"/>
</dbReference>
<dbReference type="HOGENOM" id="CLU_087235_2_0_10"/>
<dbReference type="RefSeq" id="WP_007573677.1">
    <property type="nucleotide sequence ID" value="NZ_BPTS01000001.1"/>
</dbReference>
<dbReference type="Pfam" id="PF00583">
    <property type="entry name" value="Acetyltransf_1"/>
    <property type="match status" value="1"/>
</dbReference>
<feature type="domain" description="N-acetyltransferase" evidence="1">
    <location>
        <begin position="6"/>
        <end position="191"/>
    </location>
</feature>